<comment type="caution">
    <text evidence="2">The sequence shown here is derived from an EMBL/GenBank/DDBJ whole genome shotgun (WGS) entry which is preliminary data.</text>
</comment>
<protein>
    <submittedName>
        <fullName evidence="2">Carboxymuconolactone decarboxylase family protein</fullName>
    </submittedName>
</protein>
<dbReference type="InterPro" id="IPR052512">
    <property type="entry name" value="4CMD/NDH-1_regulator"/>
</dbReference>
<name>U2QVD8_9BACL</name>
<dbReference type="eggNOG" id="COG0599">
    <property type="taxonomic scope" value="Bacteria"/>
</dbReference>
<dbReference type="InterPro" id="IPR029032">
    <property type="entry name" value="AhpD-like"/>
</dbReference>
<dbReference type="InterPro" id="IPR003779">
    <property type="entry name" value="CMD-like"/>
</dbReference>
<evidence type="ECO:0000259" key="1">
    <source>
        <dbReference type="Pfam" id="PF02627"/>
    </source>
</evidence>
<dbReference type="GO" id="GO:0051920">
    <property type="term" value="F:peroxiredoxin activity"/>
    <property type="evidence" value="ECO:0007669"/>
    <property type="project" value="InterPro"/>
</dbReference>
<sequence length="258" mass="29791">MNIINYNLGEVTMNNNYREQMLSNLETTDKEFVELFSNFAFNEVIHEANIDLDEKSRFLSIIAICLGCGAKDLYKNTLSIALNILQPEEIKEILYQATAYLGLAKTLRFFNITNKFFEENSVKISIKIRTISTKYTRRKLGEEAQIGIFGEQMKNFANKGSDDVKHINHWLVDNCFGDYYTRKGLNYKERELITFCFLYAQGNCENQLKAHIQANLRLGNTREFLVSVISNGIPYIGYPRSLNALNILNEVTNFKKEN</sequence>
<dbReference type="Proteomes" id="UP000016637">
    <property type="component" value="Unassembled WGS sequence"/>
</dbReference>
<dbReference type="HOGENOM" id="CLU_070025_0_0_9"/>
<evidence type="ECO:0000313" key="2">
    <source>
        <dbReference type="EMBL" id="ERK60184.1"/>
    </source>
</evidence>
<reference evidence="2 3" key="1">
    <citation type="submission" date="2013-08" db="EMBL/GenBank/DDBJ databases">
        <authorList>
            <person name="Weinstock G."/>
            <person name="Sodergren E."/>
            <person name="Wylie T."/>
            <person name="Fulton L."/>
            <person name="Fulton R."/>
            <person name="Fronick C."/>
            <person name="O'Laughlin M."/>
            <person name="Godfrey J."/>
            <person name="Miner T."/>
            <person name="Herter B."/>
            <person name="Appelbaum E."/>
            <person name="Cordes M."/>
            <person name="Lek S."/>
            <person name="Wollam A."/>
            <person name="Pepin K.H."/>
            <person name="Palsikar V.B."/>
            <person name="Mitreva M."/>
            <person name="Wilson R.K."/>
        </authorList>
    </citation>
    <scope>NUCLEOTIDE SEQUENCE [LARGE SCALE GENOMIC DNA]</scope>
    <source>
        <strain evidence="2 3">ATCC 700627</strain>
    </source>
</reference>
<evidence type="ECO:0000313" key="3">
    <source>
        <dbReference type="Proteomes" id="UP000016637"/>
    </source>
</evidence>
<dbReference type="PANTHER" id="PTHR33570">
    <property type="entry name" value="4-CARBOXYMUCONOLACTONE DECARBOXYLASE FAMILY PROTEIN"/>
    <property type="match status" value="1"/>
</dbReference>
<dbReference type="SUPFAM" id="SSF69118">
    <property type="entry name" value="AhpD-like"/>
    <property type="match status" value="1"/>
</dbReference>
<feature type="domain" description="Carboxymuconolactone decarboxylase-like" evidence="1">
    <location>
        <begin position="169"/>
        <end position="250"/>
    </location>
</feature>
<organism evidence="2 3">
    <name type="scientific">Gemella bergeri ATCC 700627</name>
    <dbReference type="NCBI Taxonomy" id="1321820"/>
    <lineage>
        <taxon>Bacteria</taxon>
        <taxon>Bacillati</taxon>
        <taxon>Bacillota</taxon>
        <taxon>Bacilli</taxon>
        <taxon>Bacillales</taxon>
        <taxon>Gemellaceae</taxon>
        <taxon>Gemella</taxon>
    </lineage>
</organism>
<dbReference type="PANTHER" id="PTHR33570:SF2">
    <property type="entry name" value="CARBOXYMUCONOLACTONE DECARBOXYLASE-LIKE DOMAIN-CONTAINING PROTEIN"/>
    <property type="match status" value="1"/>
</dbReference>
<dbReference type="AlphaFoldDB" id="U2QVD8"/>
<dbReference type="EMBL" id="AWVP01000016">
    <property type="protein sequence ID" value="ERK60184.1"/>
    <property type="molecule type" value="Genomic_DNA"/>
</dbReference>
<gene>
    <name evidence="2" type="ORF">HMPREF1983_00285</name>
</gene>
<keyword evidence="3" id="KW-1185">Reference proteome</keyword>
<accession>U2QVD8</accession>
<dbReference type="Pfam" id="PF02627">
    <property type="entry name" value="CMD"/>
    <property type="match status" value="1"/>
</dbReference>
<dbReference type="Gene3D" id="1.20.1290.10">
    <property type="entry name" value="AhpD-like"/>
    <property type="match status" value="1"/>
</dbReference>
<proteinExistence type="predicted"/>
<dbReference type="PATRIC" id="fig|1321820.3.peg.280"/>